<reference evidence="1" key="1">
    <citation type="journal article" date="2020" name="Nature">
        <title>Giant virus diversity and host interactions through global metagenomics.</title>
        <authorList>
            <person name="Schulz F."/>
            <person name="Roux S."/>
            <person name="Paez-Espino D."/>
            <person name="Jungbluth S."/>
            <person name="Walsh D.A."/>
            <person name="Denef V.J."/>
            <person name="McMahon K.D."/>
            <person name="Konstantinidis K.T."/>
            <person name="Eloe-Fadrosh E.A."/>
            <person name="Kyrpides N.C."/>
            <person name="Woyke T."/>
        </authorList>
    </citation>
    <scope>NUCLEOTIDE SEQUENCE</scope>
    <source>
        <strain evidence="1">GVMAG-M-3300023184-161</strain>
    </source>
</reference>
<organism evidence="1">
    <name type="scientific">viral metagenome</name>
    <dbReference type="NCBI Taxonomy" id="1070528"/>
    <lineage>
        <taxon>unclassified sequences</taxon>
        <taxon>metagenomes</taxon>
        <taxon>organismal metagenomes</taxon>
    </lineage>
</organism>
<protein>
    <submittedName>
        <fullName evidence="1">Uncharacterized protein</fullName>
    </submittedName>
</protein>
<accession>A0A6C0HP05</accession>
<proteinExistence type="predicted"/>
<sequence>MDFSNNVTFIGKIDKCVTDMMKDGKIDKNDIPRLMLLVAELMTTSTKPVTTEQMIESIDSLYNYIMSHYKLFPEDETQKAEFKTMFDMCVKLAMFQPNINKKCKSCFNCMN</sequence>
<evidence type="ECO:0000313" key="1">
    <source>
        <dbReference type="EMBL" id="QHT82219.1"/>
    </source>
</evidence>
<dbReference type="EMBL" id="MN739997">
    <property type="protein sequence ID" value="QHT82219.1"/>
    <property type="molecule type" value="Genomic_DNA"/>
</dbReference>
<dbReference type="AlphaFoldDB" id="A0A6C0HP05"/>
<name>A0A6C0HP05_9ZZZZ</name>